<evidence type="ECO:0000313" key="2">
    <source>
        <dbReference type="Proteomes" id="UP000663918"/>
    </source>
</evidence>
<reference evidence="1" key="1">
    <citation type="submission" date="2020-09" db="EMBL/GenBank/DDBJ databases">
        <title>Brevundimonas sp. LVF2 isolated from a puddle in Goettingen, Germany.</title>
        <authorList>
            <person name="Friedrich I."/>
            <person name="Klassen A."/>
            <person name="Hannes N."/>
            <person name="Schneider D."/>
            <person name="Hertel R."/>
            <person name="Daniel R."/>
        </authorList>
    </citation>
    <scope>NUCLEOTIDE SEQUENCE</scope>
    <source>
        <strain evidence="1">LVF2</strain>
    </source>
</reference>
<evidence type="ECO:0000313" key="1">
    <source>
        <dbReference type="EMBL" id="QTC90844.1"/>
    </source>
</evidence>
<gene>
    <name evidence="1" type="ORF">IFJ75_16690</name>
</gene>
<protein>
    <submittedName>
        <fullName evidence="1">Uncharacterized protein</fullName>
    </submittedName>
</protein>
<dbReference type="RefSeq" id="WP_207869606.1">
    <property type="nucleotide sequence ID" value="NZ_CP062222.1"/>
</dbReference>
<accession>A0A975C1Q0</accession>
<dbReference type="AlphaFoldDB" id="A0A975C1Q0"/>
<sequence>MSQTLTFPALGAGPHYSNLDIWLPLLFHEAALRGEAVLDGKTFTNCRIQGPAVIVPIAGCQFNACSMGNAEGDMRNLLLQPLGPTRVNGVIPFSNCVFERCEFVAVGYAGAPEFLEQLKTLPAGAPSGAAS</sequence>
<keyword evidence="2" id="KW-1185">Reference proteome</keyword>
<dbReference type="KEGG" id="bgoe:IFJ75_16690"/>
<organism evidence="1 2">
    <name type="scientific">Brevundimonas goettingensis</name>
    <dbReference type="NCBI Taxonomy" id="2774190"/>
    <lineage>
        <taxon>Bacteria</taxon>
        <taxon>Pseudomonadati</taxon>
        <taxon>Pseudomonadota</taxon>
        <taxon>Alphaproteobacteria</taxon>
        <taxon>Caulobacterales</taxon>
        <taxon>Caulobacteraceae</taxon>
        <taxon>Brevundimonas</taxon>
    </lineage>
</organism>
<dbReference type="EMBL" id="CP062222">
    <property type="protein sequence ID" value="QTC90844.1"/>
    <property type="molecule type" value="Genomic_DNA"/>
</dbReference>
<proteinExistence type="predicted"/>
<dbReference type="Proteomes" id="UP000663918">
    <property type="component" value="Chromosome"/>
</dbReference>
<name>A0A975C1Q0_9CAUL</name>